<dbReference type="PANTHER" id="PTHR31862">
    <property type="entry name" value="UPF0261 DOMAIN PROTEIN (AFU_ORTHOLOGUE AFUA_1G10120)"/>
    <property type="match status" value="1"/>
</dbReference>
<feature type="domain" description="UPF0261" evidence="1">
    <location>
        <begin position="3"/>
        <end position="176"/>
    </location>
</feature>
<proteinExistence type="predicted"/>
<name>A0A9W5S0A3_9BACL</name>
<evidence type="ECO:0000313" key="3">
    <source>
        <dbReference type="Proteomes" id="UP000053750"/>
    </source>
</evidence>
<keyword evidence="3" id="KW-1185">Reference proteome</keyword>
<dbReference type="Proteomes" id="UP000053750">
    <property type="component" value="Unassembled WGS sequence"/>
</dbReference>
<dbReference type="Pfam" id="PF06792">
    <property type="entry name" value="UPF0261"/>
    <property type="match status" value="1"/>
</dbReference>
<dbReference type="InterPro" id="IPR051353">
    <property type="entry name" value="Tobamovirus_resist_UPF0261"/>
</dbReference>
<feature type="non-terminal residue" evidence="2">
    <location>
        <position position="183"/>
    </location>
</feature>
<comment type="caution">
    <text evidence="2">The sequence shown here is derived from an EMBL/GenBank/DDBJ whole genome shotgun (WGS) entry which is preliminary data.</text>
</comment>
<sequence>MVTVVLIGTLDTKGKEYEYVRNLIVAEGCHVITVDVGVMDSPQMQADIPREQVAEAADIELQALIEQKDRGFAIERMSQGASVLVRRLYAEGKLHGILALGGSGGSSIATHAMRSLPIGVPKLMVSTIASGDTSSYVGQSDITMMYPIVDIAGINSISERILTNAAAAIAAMARAADGFRNSP</sequence>
<accession>A0A9W5S0A3</accession>
<dbReference type="EMBL" id="JFHU01000170">
    <property type="protein sequence ID" value="EXX87039.1"/>
    <property type="molecule type" value="Genomic_DNA"/>
</dbReference>
<evidence type="ECO:0000259" key="1">
    <source>
        <dbReference type="Pfam" id="PF06792"/>
    </source>
</evidence>
<dbReference type="RefSeq" id="WP_036716233.1">
    <property type="nucleotide sequence ID" value="NZ_KK082266.1"/>
</dbReference>
<gene>
    <name evidence="2" type="ORF">BG53_04930</name>
</gene>
<dbReference type="Gene3D" id="3.40.50.12020">
    <property type="entry name" value="Uncharacterised protein family UPF0261, NN domain"/>
    <property type="match status" value="1"/>
</dbReference>
<evidence type="ECO:0000313" key="2">
    <source>
        <dbReference type="EMBL" id="EXX87039.1"/>
    </source>
</evidence>
<reference evidence="2 3" key="1">
    <citation type="submission" date="2014-02" db="EMBL/GenBank/DDBJ databases">
        <title>Genome sequence of Paenibacillus darwinianus reveals adaptive mechanisms for survival in Antarctic soils.</title>
        <authorList>
            <person name="Dsouza M."/>
            <person name="Taylor M.W."/>
            <person name="Turner S.J."/>
            <person name="Aislabie J."/>
        </authorList>
    </citation>
    <scope>NUCLEOTIDE SEQUENCE [LARGE SCALE GENOMIC DNA]</scope>
    <source>
        <strain evidence="2 3">CE1</strain>
    </source>
</reference>
<dbReference type="AlphaFoldDB" id="A0A9W5S0A3"/>
<dbReference type="PANTHER" id="PTHR31862:SF1">
    <property type="entry name" value="UPF0261 DOMAIN PROTEIN (AFU_ORTHOLOGUE AFUA_1G10120)"/>
    <property type="match status" value="1"/>
</dbReference>
<dbReference type="InterPro" id="IPR044122">
    <property type="entry name" value="UPF0261_N"/>
</dbReference>
<protein>
    <recommendedName>
        <fullName evidence="1">UPF0261 domain-containing protein</fullName>
    </recommendedName>
</protein>
<organism evidence="2 3">
    <name type="scientific">Paenibacillus darwinianus</name>
    <dbReference type="NCBI Taxonomy" id="1380763"/>
    <lineage>
        <taxon>Bacteria</taxon>
        <taxon>Bacillati</taxon>
        <taxon>Bacillota</taxon>
        <taxon>Bacilli</taxon>
        <taxon>Bacillales</taxon>
        <taxon>Paenibacillaceae</taxon>
        <taxon>Paenibacillus</taxon>
    </lineage>
</organism>